<organism evidence="1 2">
    <name type="scientific">Zhihengliuella alba</name>
    <dbReference type="NCBI Taxonomy" id="547018"/>
    <lineage>
        <taxon>Bacteria</taxon>
        <taxon>Bacillati</taxon>
        <taxon>Actinomycetota</taxon>
        <taxon>Actinomycetes</taxon>
        <taxon>Micrococcales</taxon>
        <taxon>Micrococcaceae</taxon>
        <taxon>Zhihengliuella</taxon>
    </lineage>
</organism>
<reference evidence="2" key="1">
    <citation type="journal article" date="2019" name="Int. J. Syst. Evol. Microbiol.">
        <title>The Global Catalogue of Microorganisms (GCM) 10K type strain sequencing project: providing services to taxonomists for standard genome sequencing and annotation.</title>
        <authorList>
            <consortium name="The Broad Institute Genomics Platform"/>
            <consortium name="The Broad Institute Genome Sequencing Center for Infectious Disease"/>
            <person name="Wu L."/>
            <person name="Ma J."/>
        </authorList>
    </citation>
    <scope>NUCLEOTIDE SEQUENCE [LARGE SCALE GENOMIC DNA]</scope>
    <source>
        <strain evidence="2">JCM 16961</strain>
    </source>
</reference>
<protein>
    <submittedName>
        <fullName evidence="1">Uncharacterized protein</fullName>
    </submittedName>
</protein>
<evidence type="ECO:0000313" key="2">
    <source>
        <dbReference type="Proteomes" id="UP001501536"/>
    </source>
</evidence>
<evidence type="ECO:0000313" key="1">
    <source>
        <dbReference type="EMBL" id="GAA3698851.1"/>
    </source>
</evidence>
<comment type="caution">
    <text evidence="1">The sequence shown here is derived from an EMBL/GenBank/DDBJ whole genome shotgun (WGS) entry which is preliminary data.</text>
</comment>
<gene>
    <name evidence="1" type="ORF">GCM10022377_09820</name>
</gene>
<name>A0ABP7D069_9MICC</name>
<dbReference type="EMBL" id="BAABCJ010000001">
    <property type="protein sequence ID" value="GAA3698851.1"/>
    <property type="molecule type" value="Genomic_DNA"/>
</dbReference>
<accession>A0ABP7D069</accession>
<sequence length="80" mass="9013">MWLAQARNPWRALQWAGVAGAAGSPRWAREAATHSDSITTARRLPYDSDPHYFSQQPADYTHDTRGLLPQILGRKRGKPE</sequence>
<keyword evidence="2" id="KW-1185">Reference proteome</keyword>
<dbReference type="Proteomes" id="UP001501536">
    <property type="component" value="Unassembled WGS sequence"/>
</dbReference>
<proteinExistence type="predicted"/>